<dbReference type="InterPro" id="IPR001214">
    <property type="entry name" value="SET_dom"/>
</dbReference>
<dbReference type="GO" id="GO:0005634">
    <property type="term" value="C:nucleus"/>
    <property type="evidence" value="ECO:0007669"/>
    <property type="project" value="InterPro"/>
</dbReference>
<keyword evidence="4" id="KW-0808">Transferase</keyword>
<evidence type="ECO:0000256" key="3">
    <source>
        <dbReference type="ARBA" id="ARBA00022603"/>
    </source>
</evidence>
<proteinExistence type="predicted"/>
<feature type="domain" description="SET" evidence="8">
    <location>
        <begin position="195"/>
        <end position="330"/>
    </location>
</feature>
<organism evidence="11 12">
    <name type="scientific">Athelia psychrophila</name>
    <dbReference type="NCBI Taxonomy" id="1759441"/>
    <lineage>
        <taxon>Eukaryota</taxon>
        <taxon>Fungi</taxon>
        <taxon>Dikarya</taxon>
        <taxon>Basidiomycota</taxon>
        <taxon>Agaricomycotina</taxon>
        <taxon>Agaricomycetes</taxon>
        <taxon>Agaricomycetidae</taxon>
        <taxon>Atheliales</taxon>
        <taxon>Atheliaceae</taxon>
        <taxon>Athelia</taxon>
    </lineage>
</organism>
<evidence type="ECO:0000259" key="8">
    <source>
        <dbReference type="PROSITE" id="PS50280"/>
    </source>
</evidence>
<dbReference type="InterPro" id="IPR050973">
    <property type="entry name" value="H3K9_Histone-Lys_N-MTase"/>
</dbReference>
<keyword evidence="3" id="KW-0489">Methyltransferase</keyword>
<dbReference type="PANTHER" id="PTHR46223:SF3">
    <property type="entry name" value="HISTONE-LYSINE N-METHYLTRANSFERASE SET-23"/>
    <property type="match status" value="1"/>
</dbReference>
<name>A0A166T0H2_9AGAM</name>
<accession>A0A166T0H2</accession>
<dbReference type="Gene3D" id="2.170.270.10">
    <property type="entry name" value="SET domain"/>
    <property type="match status" value="1"/>
</dbReference>
<gene>
    <name evidence="11" type="ORF">FIBSPDRAFT_726476</name>
</gene>
<comment type="subcellular location">
    <subcellularLocation>
        <location evidence="1">Chromosome</location>
    </subcellularLocation>
</comment>
<dbReference type="SMART" id="SM00317">
    <property type="entry name" value="SET"/>
    <property type="match status" value="1"/>
</dbReference>
<dbReference type="Proteomes" id="UP000076532">
    <property type="component" value="Unassembled WGS sequence"/>
</dbReference>
<dbReference type="SMART" id="SM00468">
    <property type="entry name" value="PreSET"/>
    <property type="match status" value="1"/>
</dbReference>
<evidence type="ECO:0000313" key="12">
    <source>
        <dbReference type="Proteomes" id="UP000076532"/>
    </source>
</evidence>
<evidence type="ECO:0000256" key="4">
    <source>
        <dbReference type="ARBA" id="ARBA00022679"/>
    </source>
</evidence>
<dbReference type="SUPFAM" id="SSF82199">
    <property type="entry name" value="SET domain"/>
    <property type="match status" value="1"/>
</dbReference>
<dbReference type="GO" id="GO:0032259">
    <property type="term" value="P:methylation"/>
    <property type="evidence" value="ECO:0007669"/>
    <property type="project" value="UniProtKB-KW"/>
</dbReference>
<dbReference type="InterPro" id="IPR007728">
    <property type="entry name" value="Pre-SET_dom"/>
</dbReference>
<keyword evidence="6" id="KW-0479">Metal-binding</keyword>
<evidence type="ECO:0000256" key="6">
    <source>
        <dbReference type="ARBA" id="ARBA00022723"/>
    </source>
</evidence>
<protein>
    <submittedName>
        <fullName evidence="11">SET domain-containing protein</fullName>
    </submittedName>
</protein>
<feature type="domain" description="Post-SET" evidence="10">
    <location>
        <begin position="348"/>
        <end position="364"/>
    </location>
</feature>
<evidence type="ECO:0000256" key="7">
    <source>
        <dbReference type="ARBA" id="ARBA00022833"/>
    </source>
</evidence>
<evidence type="ECO:0000256" key="5">
    <source>
        <dbReference type="ARBA" id="ARBA00022691"/>
    </source>
</evidence>
<dbReference type="EMBL" id="KV417495">
    <property type="protein sequence ID" value="KZP30046.1"/>
    <property type="molecule type" value="Genomic_DNA"/>
</dbReference>
<evidence type="ECO:0000256" key="1">
    <source>
        <dbReference type="ARBA" id="ARBA00004286"/>
    </source>
</evidence>
<dbReference type="GO" id="GO:0008270">
    <property type="term" value="F:zinc ion binding"/>
    <property type="evidence" value="ECO:0007669"/>
    <property type="project" value="InterPro"/>
</dbReference>
<dbReference type="PANTHER" id="PTHR46223">
    <property type="entry name" value="HISTONE-LYSINE N-METHYLTRANSFERASE SUV39H"/>
    <property type="match status" value="1"/>
</dbReference>
<feature type="domain" description="Pre-SET" evidence="9">
    <location>
        <begin position="116"/>
        <end position="192"/>
    </location>
</feature>
<dbReference type="GO" id="GO:0042054">
    <property type="term" value="F:histone methyltransferase activity"/>
    <property type="evidence" value="ECO:0007669"/>
    <property type="project" value="InterPro"/>
</dbReference>
<keyword evidence="12" id="KW-1185">Reference proteome</keyword>
<dbReference type="PROSITE" id="PS50868">
    <property type="entry name" value="POST_SET"/>
    <property type="match status" value="1"/>
</dbReference>
<evidence type="ECO:0000313" key="11">
    <source>
        <dbReference type="EMBL" id="KZP30046.1"/>
    </source>
</evidence>
<dbReference type="GO" id="GO:0005694">
    <property type="term" value="C:chromosome"/>
    <property type="evidence" value="ECO:0007669"/>
    <property type="project" value="UniProtKB-SubCell"/>
</dbReference>
<evidence type="ECO:0000259" key="9">
    <source>
        <dbReference type="PROSITE" id="PS50867"/>
    </source>
</evidence>
<keyword evidence="7" id="KW-0862">Zinc</keyword>
<keyword evidence="2" id="KW-0158">Chromosome</keyword>
<dbReference type="Pfam" id="PF00856">
    <property type="entry name" value="SET"/>
    <property type="match status" value="1"/>
</dbReference>
<dbReference type="PROSITE" id="PS50867">
    <property type="entry name" value="PRE_SET"/>
    <property type="match status" value="1"/>
</dbReference>
<dbReference type="AlphaFoldDB" id="A0A166T0H2"/>
<dbReference type="STRING" id="436010.A0A166T0H2"/>
<evidence type="ECO:0000259" key="10">
    <source>
        <dbReference type="PROSITE" id="PS50868"/>
    </source>
</evidence>
<dbReference type="OrthoDB" id="308383at2759"/>
<reference evidence="11 12" key="1">
    <citation type="journal article" date="2016" name="Mol. Biol. Evol.">
        <title>Comparative Genomics of Early-Diverging Mushroom-Forming Fungi Provides Insights into the Origins of Lignocellulose Decay Capabilities.</title>
        <authorList>
            <person name="Nagy L.G."/>
            <person name="Riley R."/>
            <person name="Tritt A."/>
            <person name="Adam C."/>
            <person name="Daum C."/>
            <person name="Floudas D."/>
            <person name="Sun H."/>
            <person name="Yadav J.S."/>
            <person name="Pangilinan J."/>
            <person name="Larsson K.H."/>
            <person name="Matsuura K."/>
            <person name="Barry K."/>
            <person name="Labutti K."/>
            <person name="Kuo R."/>
            <person name="Ohm R.A."/>
            <person name="Bhattacharya S.S."/>
            <person name="Shirouzu T."/>
            <person name="Yoshinaga Y."/>
            <person name="Martin F.M."/>
            <person name="Grigoriev I.V."/>
            <person name="Hibbett D.S."/>
        </authorList>
    </citation>
    <scope>NUCLEOTIDE SEQUENCE [LARGE SCALE GENOMIC DNA]</scope>
    <source>
        <strain evidence="11 12">CBS 109695</strain>
    </source>
</reference>
<dbReference type="PROSITE" id="PS50280">
    <property type="entry name" value="SET"/>
    <property type="match status" value="1"/>
</dbReference>
<keyword evidence="5" id="KW-0949">S-adenosyl-L-methionine</keyword>
<evidence type="ECO:0000256" key="2">
    <source>
        <dbReference type="ARBA" id="ARBA00022454"/>
    </source>
</evidence>
<dbReference type="Pfam" id="PF05033">
    <property type="entry name" value="Pre-SET"/>
    <property type="match status" value="1"/>
</dbReference>
<dbReference type="InterPro" id="IPR003616">
    <property type="entry name" value="Post-SET_dom"/>
</dbReference>
<sequence>MGDHRAPVDDYITFERVSEAAHRLPAPYLLAKDLPHTLQDQMNRLPAMYRKTQEAVSIFEASIREISAIDDPGAPPISIINPIEDDDEATPPWEFSYTNSIWHGEDVPAPDLKSLKGCNCHGVCNPKSKSCACVKKQSEWYEDENRQPGFAYHTSKSMQGRLQQPGRQYPIFECNDFCGCDDACGNRVVQHGRKCEVNIVKTKQKGWGVFAGPKRIPAGSFIGKYTGELLGDPVSEERGRKYNVFGRTYLFDVDGYQIGKTLGMAEGEYDAAYTIDAYHAGNAIPQNHSCEPNCMILCCYINEGDIERPLLTIFSMVDIEPNEELSFSYSGAPDDTEVEAAVRITSAVYAKCCCGAPSCKGIMFK</sequence>
<dbReference type="InterPro" id="IPR046341">
    <property type="entry name" value="SET_dom_sf"/>
</dbReference>